<dbReference type="Gene3D" id="1.10.3990.20">
    <property type="entry name" value="protein bp1543"/>
    <property type="match status" value="1"/>
</dbReference>
<accession>A0A9D1FHK2</accession>
<dbReference type="Pfam" id="PF13467">
    <property type="entry name" value="RHH_4"/>
    <property type="match status" value="1"/>
</dbReference>
<evidence type="ECO:0000313" key="3">
    <source>
        <dbReference type="Proteomes" id="UP000886742"/>
    </source>
</evidence>
<dbReference type="AlphaFoldDB" id="A0A9D1FHK2"/>
<reference evidence="2" key="2">
    <citation type="journal article" date="2021" name="PeerJ">
        <title>Extensive microbial diversity within the chicken gut microbiome revealed by metagenomics and culture.</title>
        <authorList>
            <person name="Gilroy R."/>
            <person name="Ravi A."/>
            <person name="Getino M."/>
            <person name="Pursley I."/>
            <person name="Horton D.L."/>
            <person name="Alikhan N.F."/>
            <person name="Baker D."/>
            <person name="Gharbi K."/>
            <person name="Hall N."/>
            <person name="Watson M."/>
            <person name="Adriaenssens E.M."/>
            <person name="Foster-Nyarko E."/>
            <person name="Jarju S."/>
            <person name="Secka A."/>
            <person name="Antonio M."/>
            <person name="Oren A."/>
            <person name="Chaudhuri R.R."/>
            <person name="La Ragione R."/>
            <person name="Hildebrand F."/>
            <person name="Pallen M.J."/>
        </authorList>
    </citation>
    <scope>NUCLEOTIDE SEQUENCE</scope>
    <source>
        <strain evidence="2">ChiGjej3B3-5194</strain>
    </source>
</reference>
<protein>
    <submittedName>
        <fullName evidence="2">Ribbon-helix-helix domain-containing protein</fullName>
    </submittedName>
</protein>
<name>A0A9D1FHK2_9PROT</name>
<comment type="caution">
    <text evidence="2">The sequence shown here is derived from an EMBL/GenBank/DDBJ whole genome shotgun (WGS) entry which is preliminary data.</text>
</comment>
<evidence type="ECO:0000259" key="1">
    <source>
        <dbReference type="Pfam" id="PF13467"/>
    </source>
</evidence>
<dbReference type="Proteomes" id="UP000886742">
    <property type="component" value="Unassembled WGS sequence"/>
</dbReference>
<proteinExistence type="predicted"/>
<dbReference type="InterPro" id="IPR027373">
    <property type="entry name" value="RHH_dom"/>
</dbReference>
<gene>
    <name evidence="2" type="ORF">IAD02_04705</name>
</gene>
<reference evidence="2" key="1">
    <citation type="submission" date="2020-10" db="EMBL/GenBank/DDBJ databases">
        <authorList>
            <person name="Gilroy R."/>
        </authorList>
    </citation>
    <scope>NUCLEOTIDE SEQUENCE</scope>
    <source>
        <strain evidence="2">ChiGjej3B3-5194</strain>
    </source>
</reference>
<dbReference type="InterPro" id="IPR038268">
    <property type="entry name" value="RHH_sf"/>
</dbReference>
<evidence type="ECO:0000313" key="2">
    <source>
        <dbReference type="EMBL" id="HIS71253.1"/>
    </source>
</evidence>
<organism evidence="2 3">
    <name type="scientific">Candidatus Enterousia intestinigallinarum</name>
    <dbReference type="NCBI Taxonomy" id="2840790"/>
    <lineage>
        <taxon>Bacteria</taxon>
        <taxon>Pseudomonadati</taxon>
        <taxon>Pseudomonadota</taxon>
        <taxon>Alphaproteobacteria</taxon>
        <taxon>Candidatus Enterousia</taxon>
    </lineage>
</organism>
<dbReference type="EMBL" id="DVJI01000013">
    <property type="protein sequence ID" value="HIS71253.1"/>
    <property type="molecule type" value="Genomic_DNA"/>
</dbReference>
<feature type="domain" description="Ribbon-helix-helix" evidence="1">
    <location>
        <begin position="2"/>
        <end position="64"/>
    </location>
</feature>
<sequence length="68" mass="7574">MKKLSVSLSGHQTSISLEAEFITALREIATREKKSVASIIEHIDASRTPETNLSSAIRVWVLRHVQDS</sequence>